<keyword evidence="1" id="KW-0812">Transmembrane</keyword>
<dbReference type="Proteomes" id="UP000194882">
    <property type="component" value="Unassembled WGS sequence"/>
</dbReference>
<feature type="transmembrane region" description="Helical" evidence="1">
    <location>
        <begin position="7"/>
        <end position="27"/>
    </location>
</feature>
<dbReference type="EMBL" id="NFDT01000117">
    <property type="protein sequence ID" value="OTY93836.1"/>
    <property type="molecule type" value="Genomic_DNA"/>
</dbReference>
<sequence>MDKKSGWFYIISLTWLASITLLWANIAKLIPNQVASLSIFIIMTVIALGASLRGHYRLKKKKY</sequence>
<dbReference type="RefSeq" id="WP_086411926.1">
    <property type="nucleotide sequence ID" value="NZ_NFDT01000117.1"/>
</dbReference>
<name>A0A9X6FKL9_BACTU</name>
<protein>
    <submittedName>
        <fullName evidence="2">Uncharacterized protein</fullName>
    </submittedName>
</protein>
<keyword evidence="1" id="KW-0472">Membrane</keyword>
<feature type="transmembrane region" description="Helical" evidence="1">
    <location>
        <begin position="33"/>
        <end position="52"/>
    </location>
</feature>
<accession>A0A9X6FKL9</accession>
<evidence type="ECO:0000313" key="3">
    <source>
        <dbReference type="Proteomes" id="UP000194882"/>
    </source>
</evidence>
<gene>
    <name evidence="2" type="ORF">BK754_16105</name>
</gene>
<comment type="caution">
    <text evidence="2">The sequence shown here is derived from an EMBL/GenBank/DDBJ whole genome shotgun (WGS) entry which is preliminary data.</text>
</comment>
<organism evidence="2 3">
    <name type="scientific">Bacillus thuringiensis serovar subtoxicus</name>
    <dbReference type="NCBI Taxonomy" id="475791"/>
    <lineage>
        <taxon>Bacteria</taxon>
        <taxon>Bacillati</taxon>
        <taxon>Bacillota</taxon>
        <taxon>Bacilli</taxon>
        <taxon>Bacillales</taxon>
        <taxon>Bacillaceae</taxon>
        <taxon>Bacillus</taxon>
        <taxon>Bacillus cereus group</taxon>
    </lineage>
</organism>
<dbReference type="AlphaFoldDB" id="A0A9X6FKL9"/>
<reference evidence="2 3" key="1">
    <citation type="submission" date="2016-10" db="EMBL/GenBank/DDBJ databases">
        <title>Comparative genomics of Bacillus thuringiensis reveals a path to pathogens against multiple invertebrate hosts.</title>
        <authorList>
            <person name="Zheng J."/>
            <person name="Gao Q."/>
            <person name="Liu H."/>
            <person name="Peng D."/>
            <person name="Ruan L."/>
            <person name="Sun M."/>
        </authorList>
    </citation>
    <scope>NUCLEOTIDE SEQUENCE [LARGE SCALE GENOMIC DNA]</scope>
    <source>
        <strain evidence="2">BGSC 4I4</strain>
    </source>
</reference>
<keyword evidence="1" id="KW-1133">Transmembrane helix</keyword>
<evidence type="ECO:0000313" key="2">
    <source>
        <dbReference type="EMBL" id="OTY93836.1"/>
    </source>
</evidence>
<proteinExistence type="predicted"/>
<evidence type="ECO:0000256" key="1">
    <source>
        <dbReference type="SAM" id="Phobius"/>
    </source>
</evidence>